<gene>
    <name evidence="1" type="ORF">PPENT_87.1.T1600004</name>
</gene>
<dbReference type="AlphaFoldDB" id="A0A8S1YFD7"/>
<name>A0A8S1YFD7_9CILI</name>
<reference evidence="1" key="1">
    <citation type="submission" date="2021-01" db="EMBL/GenBank/DDBJ databases">
        <authorList>
            <consortium name="Genoscope - CEA"/>
            <person name="William W."/>
        </authorList>
    </citation>
    <scope>NUCLEOTIDE SEQUENCE</scope>
</reference>
<dbReference type="EMBL" id="CAJJDO010000160">
    <property type="protein sequence ID" value="CAD8210572.1"/>
    <property type="molecule type" value="Genomic_DNA"/>
</dbReference>
<evidence type="ECO:0000313" key="1">
    <source>
        <dbReference type="EMBL" id="CAD8210572.1"/>
    </source>
</evidence>
<comment type="caution">
    <text evidence="1">The sequence shown here is derived from an EMBL/GenBank/DDBJ whole genome shotgun (WGS) entry which is preliminary data.</text>
</comment>
<organism evidence="1 2">
    <name type="scientific">Paramecium pentaurelia</name>
    <dbReference type="NCBI Taxonomy" id="43138"/>
    <lineage>
        <taxon>Eukaryota</taxon>
        <taxon>Sar</taxon>
        <taxon>Alveolata</taxon>
        <taxon>Ciliophora</taxon>
        <taxon>Intramacronucleata</taxon>
        <taxon>Oligohymenophorea</taxon>
        <taxon>Peniculida</taxon>
        <taxon>Parameciidae</taxon>
        <taxon>Paramecium</taxon>
    </lineage>
</organism>
<sequence>MQQSIILVTNLLRQHLYNNLKFEDLIMIKKYLLRIHRMGWSNKIKRQSIRSAKVFHHFFTKAQKINIFSAFIWASNYENYYASLIFVQSLLLIKATRILFFMETDPISKLYLLSLWLLYLYAFHDCQLTLSLDGKVLVKVCFVYSIFSLL</sequence>
<evidence type="ECO:0000313" key="2">
    <source>
        <dbReference type="Proteomes" id="UP000689195"/>
    </source>
</evidence>
<accession>A0A8S1YFD7</accession>
<keyword evidence="2" id="KW-1185">Reference proteome</keyword>
<protein>
    <submittedName>
        <fullName evidence="1">Uncharacterized protein</fullName>
    </submittedName>
</protein>
<proteinExistence type="predicted"/>
<dbReference type="Proteomes" id="UP000689195">
    <property type="component" value="Unassembled WGS sequence"/>
</dbReference>